<protein>
    <recommendedName>
        <fullName evidence="2">Lipase</fullName>
    </recommendedName>
</protein>
<evidence type="ECO:0000259" key="5">
    <source>
        <dbReference type="Pfam" id="PF04083"/>
    </source>
</evidence>
<dbReference type="Proteomes" id="UP000095300">
    <property type="component" value="Unassembled WGS sequence"/>
</dbReference>
<dbReference type="STRING" id="35570.A0A1I8PFL6"/>
<dbReference type="KEGG" id="scac:106088517"/>
<keyword evidence="2" id="KW-0378">Hydrolase</keyword>
<feature type="active site" description="Charge relay system" evidence="3">
    <location>
        <position position="341"/>
    </location>
</feature>
<comment type="similarity">
    <text evidence="1 2">Belongs to the AB hydrolase superfamily. Lipase family.</text>
</comment>
<dbReference type="PIRSF" id="PIRSF000862">
    <property type="entry name" value="Steryl_ester_lip"/>
    <property type="match status" value="1"/>
</dbReference>
<feature type="active site" description="Nucleophile" evidence="3">
    <location>
        <position position="165"/>
    </location>
</feature>
<gene>
    <name evidence="6" type="primary">106088517</name>
</gene>
<keyword evidence="2" id="KW-0443">Lipid metabolism</keyword>
<dbReference type="InterPro" id="IPR006693">
    <property type="entry name" value="AB_hydrolase_lipase"/>
</dbReference>
<accession>A0A1I8PFL6</accession>
<reference evidence="6" key="1">
    <citation type="submission" date="2020-05" db="UniProtKB">
        <authorList>
            <consortium name="EnsemblMetazoa"/>
        </authorList>
    </citation>
    <scope>IDENTIFICATION</scope>
    <source>
        <strain evidence="6">USDA</strain>
    </source>
</reference>
<keyword evidence="4" id="KW-0732">Signal</keyword>
<dbReference type="FunFam" id="3.40.50.1820:FF:000179">
    <property type="entry name" value="Lipase"/>
    <property type="match status" value="1"/>
</dbReference>
<evidence type="ECO:0000256" key="3">
    <source>
        <dbReference type="PIRSR" id="PIRSR000862-1"/>
    </source>
</evidence>
<dbReference type="OrthoDB" id="9974421at2759"/>
<evidence type="ECO:0000313" key="6">
    <source>
        <dbReference type="EnsemblMetazoa" id="SCAU007624-PA"/>
    </source>
</evidence>
<evidence type="ECO:0000313" key="7">
    <source>
        <dbReference type="Proteomes" id="UP000095300"/>
    </source>
</evidence>
<feature type="chain" id="PRO_5009326548" description="Lipase" evidence="4">
    <location>
        <begin position="23"/>
        <end position="405"/>
    </location>
</feature>
<dbReference type="SUPFAM" id="SSF53474">
    <property type="entry name" value="alpha/beta-Hydrolases"/>
    <property type="match status" value="1"/>
</dbReference>
<dbReference type="VEuPathDB" id="VectorBase:SCAU007624"/>
<name>A0A1I8PFL6_STOCA</name>
<sequence>MKSGITFTILTLIILRLRHIVGITATTSTERIAAAGYGSEIHNITTPDGYVVSLFRLKNSTQGPTAATSAPVVLLMHGLLCSSDLWILKGLKSHLAYDLMDKGFDVWLGNCRGNTYGQNHVSLTASDRLFWRFSWHEIAINDLPSTIDYILKETGQASLHYVGHSQGCTILFVLLSMRPEYNQKLRTAHMLAPVAYMKNVRSLLFNALKLFLGNYSPLSALIGDTALLQQPILQYMFGIYQCRRQQLPLETCASIYYFIFGGRSGYFRDSALQDAYDSSPAPASSHQIIHYLQLIASGYFRQYDYGPEGNMQHYNQSTPPEYKVANIKTRFPLHLYYSDYDELSTKTDVEKFSRILGGHKTVSHFIPLKNFAHIDFIWAYNVGEVINEPILKIMNEAEDILKREP</sequence>
<keyword evidence="7" id="KW-1185">Reference proteome</keyword>
<feature type="active site" description="Charge relay system" evidence="3">
    <location>
        <position position="373"/>
    </location>
</feature>
<dbReference type="GO" id="GO:0016042">
    <property type="term" value="P:lipid catabolic process"/>
    <property type="evidence" value="ECO:0007669"/>
    <property type="project" value="UniProtKB-KW"/>
</dbReference>
<organism evidence="6 7">
    <name type="scientific">Stomoxys calcitrans</name>
    <name type="common">Stable fly</name>
    <name type="synonym">Conops calcitrans</name>
    <dbReference type="NCBI Taxonomy" id="35570"/>
    <lineage>
        <taxon>Eukaryota</taxon>
        <taxon>Metazoa</taxon>
        <taxon>Ecdysozoa</taxon>
        <taxon>Arthropoda</taxon>
        <taxon>Hexapoda</taxon>
        <taxon>Insecta</taxon>
        <taxon>Pterygota</taxon>
        <taxon>Neoptera</taxon>
        <taxon>Endopterygota</taxon>
        <taxon>Diptera</taxon>
        <taxon>Brachycera</taxon>
        <taxon>Muscomorpha</taxon>
        <taxon>Muscoidea</taxon>
        <taxon>Muscidae</taxon>
        <taxon>Stomoxys</taxon>
    </lineage>
</organism>
<feature type="domain" description="Partial AB-hydrolase lipase" evidence="5">
    <location>
        <begin position="30"/>
        <end position="89"/>
    </location>
</feature>
<keyword evidence="2" id="KW-0442">Lipid degradation</keyword>
<proteinExistence type="inferred from homology"/>
<dbReference type="InterPro" id="IPR029058">
    <property type="entry name" value="AB_hydrolase_fold"/>
</dbReference>
<evidence type="ECO:0000256" key="2">
    <source>
        <dbReference type="PIRNR" id="PIRNR000862"/>
    </source>
</evidence>
<evidence type="ECO:0000256" key="1">
    <source>
        <dbReference type="ARBA" id="ARBA00010701"/>
    </source>
</evidence>
<dbReference type="AlphaFoldDB" id="A0A1I8PFL6"/>
<evidence type="ECO:0000256" key="4">
    <source>
        <dbReference type="SAM" id="SignalP"/>
    </source>
</evidence>
<dbReference type="PANTHER" id="PTHR11005">
    <property type="entry name" value="LYSOSOMAL ACID LIPASE-RELATED"/>
    <property type="match status" value="1"/>
</dbReference>
<dbReference type="Gene3D" id="3.40.50.1820">
    <property type="entry name" value="alpha/beta hydrolase"/>
    <property type="match status" value="1"/>
</dbReference>
<feature type="signal peptide" evidence="4">
    <location>
        <begin position="1"/>
        <end position="22"/>
    </location>
</feature>
<dbReference type="Pfam" id="PF04083">
    <property type="entry name" value="Abhydro_lipase"/>
    <property type="match status" value="1"/>
</dbReference>
<dbReference type="EnsemblMetazoa" id="SCAU007624-RA">
    <property type="protein sequence ID" value="SCAU007624-PA"/>
    <property type="gene ID" value="SCAU007624"/>
</dbReference>
<dbReference type="GO" id="GO:0016788">
    <property type="term" value="F:hydrolase activity, acting on ester bonds"/>
    <property type="evidence" value="ECO:0007669"/>
    <property type="project" value="InterPro"/>
</dbReference>
<dbReference type="InterPro" id="IPR025483">
    <property type="entry name" value="Lipase_euk"/>
</dbReference>